<reference evidence="4 5" key="1">
    <citation type="journal article" date="2014" name="Nature">
        <title>Sequential evolution of bacterial morphology by co-option of a developmental regulator.</title>
        <authorList>
            <person name="Jiang C."/>
            <person name="Brown P.J."/>
            <person name="Ducret A."/>
            <person name="Brun Y.V."/>
        </authorList>
    </citation>
    <scope>NUCLEOTIDE SEQUENCE [LARGE SCALE GENOMIC DNA]</scope>
    <source>
        <strain evidence="4 5">DSM 16100</strain>
    </source>
</reference>
<evidence type="ECO:0000259" key="3">
    <source>
        <dbReference type="PROSITE" id="PS51459"/>
    </source>
</evidence>
<feature type="domain" description="Fido" evidence="3">
    <location>
        <begin position="319"/>
        <end position="463"/>
    </location>
</feature>
<evidence type="ECO:0000313" key="5">
    <source>
        <dbReference type="Proteomes" id="UP000017837"/>
    </source>
</evidence>
<proteinExistence type="predicted"/>
<gene>
    <name evidence="4" type="ORF">ABENE_15060</name>
</gene>
<organism evidence="4 5">
    <name type="scientific">Asticcacaulis benevestitus DSM 16100 = ATCC BAA-896</name>
    <dbReference type="NCBI Taxonomy" id="1121022"/>
    <lineage>
        <taxon>Bacteria</taxon>
        <taxon>Pseudomonadati</taxon>
        <taxon>Pseudomonadota</taxon>
        <taxon>Alphaproteobacteria</taxon>
        <taxon>Caulobacterales</taxon>
        <taxon>Caulobacteraceae</taxon>
        <taxon>Asticcacaulis</taxon>
    </lineage>
</organism>
<protein>
    <recommendedName>
        <fullName evidence="3">Fido domain-containing protein</fullName>
    </recommendedName>
</protein>
<evidence type="ECO:0000313" key="4">
    <source>
        <dbReference type="EMBL" id="ESQ88826.1"/>
    </source>
</evidence>
<dbReference type="eggNOG" id="COG3177">
    <property type="taxonomic scope" value="Bacteria"/>
</dbReference>
<dbReference type="EMBL" id="AWGB01000033">
    <property type="protein sequence ID" value="ESQ88826.1"/>
    <property type="molecule type" value="Genomic_DNA"/>
</dbReference>
<feature type="binding site" evidence="2">
    <location>
        <begin position="409"/>
        <end position="416"/>
    </location>
    <ligand>
        <name>ATP</name>
        <dbReference type="ChEBI" id="CHEBI:30616"/>
    </ligand>
</feature>
<dbReference type="AlphaFoldDB" id="V4PKS1"/>
<evidence type="ECO:0000256" key="1">
    <source>
        <dbReference type="PIRSR" id="PIRSR640198-1"/>
    </source>
</evidence>
<keyword evidence="2" id="KW-0067">ATP-binding</keyword>
<dbReference type="Gene3D" id="1.10.3290.10">
    <property type="entry name" value="Fido-like domain"/>
    <property type="match status" value="1"/>
</dbReference>
<dbReference type="InterPro" id="IPR036597">
    <property type="entry name" value="Fido-like_dom_sf"/>
</dbReference>
<sequence>MRDAGFIQEVMKGWYIITRPDEVPHDTTAWYTSFWGFCSEYLTERFGEAWCLSPDQSLMLHSGNWTVPRQLLVRAPAGSNRITELQHNTSILDVRQPLPAKEDQGVLDAVRVYSIEAALFAVTETFFLNNPVDARAVLSTQRDAAALLTRLLAGGHTVIAGRLAGAFRNIGAGRIADDILGTMRVAGHTVRESDPFNGKLEGFSYSREPSPYVHRIKAMWIKMRADIIGRFPAPAERNVDVATYLTAVDRIYVTDAYHSLSIEGYRVTRELIERVRTGIWNPQQNDADRQQKDAMAARGYFMAFECVKKSLERILRGENPGAVADDDHAVWYREMFGPSVEAGLIPPASLAGYRNWPVYIRGSQHRPLNHDAVRDAMPTLFDLLREERDPAVRVVLGHFIFVYIHPYMDGNGRMGRFLMNVMMAAAGYDWTVVPVERRTEYMQALEAASVRQDIIPFTDFLASLLRNPTAR</sequence>
<dbReference type="STRING" id="1121022.GCA_000376105_03339"/>
<dbReference type="GO" id="GO:0005524">
    <property type="term" value="F:ATP binding"/>
    <property type="evidence" value="ECO:0007669"/>
    <property type="project" value="UniProtKB-KW"/>
</dbReference>
<dbReference type="Proteomes" id="UP000017837">
    <property type="component" value="Unassembled WGS sequence"/>
</dbReference>
<dbReference type="PATRIC" id="fig|1121022.4.peg.3066"/>
<keyword evidence="5" id="KW-1185">Reference proteome</keyword>
<dbReference type="SUPFAM" id="SSF140931">
    <property type="entry name" value="Fic-like"/>
    <property type="match status" value="1"/>
</dbReference>
<dbReference type="PANTHER" id="PTHR13504">
    <property type="entry name" value="FIDO DOMAIN-CONTAINING PROTEIN DDB_G0283145"/>
    <property type="match status" value="1"/>
</dbReference>
<feature type="active site" evidence="1">
    <location>
        <position position="405"/>
    </location>
</feature>
<name>V4PKS1_9CAUL</name>
<keyword evidence="2" id="KW-0547">Nucleotide-binding</keyword>
<dbReference type="InterPro" id="IPR003812">
    <property type="entry name" value="Fido"/>
</dbReference>
<dbReference type="PANTHER" id="PTHR13504:SF38">
    <property type="entry name" value="FIDO DOMAIN-CONTAINING PROTEIN"/>
    <property type="match status" value="1"/>
</dbReference>
<evidence type="ECO:0000256" key="2">
    <source>
        <dbReference type="PIRSR" id="PIRSR640198-2"/>
    </source>
</evidence>
<dbReference type="InterPro" id="IPR040198">
    <property type="entry name" value="Fido_containing"/>
</dbReference>
<dbReference type="Pfam" id="PF02661">
    <property type="entry name" value="Fic"/>
    <property type="match status" value="1"/>
</dbReference>
<dbReference type="PROSITE" id="PS51459">
    <property type="entry name" value="FIDO"/>
    <property type="match status" value="1"/>
</dbReference>
<comment type="caution">
    <text evidence="4">The sequence shown here is derived from an EMBL/GenBank/DDBJ whole genome shotgun (WGS) entry which is preliminary data.</text>
</comment>
<accession>V4PKS1</accession>